<dbReference type="PANTHER" id="PTHR12867:SF6">
    <property type="entry name" value="N-ACETYLGLUCOSAMINYLDIPHOSPHODOLICHOL N-ACETYLGLUCOSAMINYLTRANSFERASE"/>
    <property type="match status" value="1"/>
</dbReference>
<evidence type="ECO:0000256" key="4">
    <source>
        <dbReference type="ARBA" id="ARBA00022676"/>
    </source>
</evidence>
<comment type="similarity">
    <text evidence="1">Belongs to the glycosyltransferase 28 family.</text>
</comment>
<reference evidence="7" key="1">
    <citation type="journal article" date="2016" name="Proc. Natl. Acad. Sci. U.S.A.">
        <title>Comparative genomics of biotechnologically important yeasts.</title>
        <authorList>
            <person name="Riley R."/>
            <person name="Haridas S."/>
            <person name="Wolfe K.H."/>
            <person name="Lopes M.R."/>
            <person name="Hittinger C.T."/>
            <person name="Goeker M."/>
            <person name="Salamov A.A."/>
            <person name="Wisecaver J.H."/>
            <person name="Long T.M."/>
            <person name="Calvey C.H."/>
            <person name="Aerts A.L."/>
            <person name="Barry K.W."/>
            <person name="Choi C."/>
            <person name="Clum A."/>
            <person name="Coughlan A.Y."/>
            <person name="Deshpande S."/>
            <person name="Douglass A.P."/>
            <person name="Hanson S.J."/>
            <person name="Klenk H.-P."/>
            <person name="LaButti K.M."/>
            <person name="Lapidus A."/>
            <person name="Lindquist E.A."/>
            <person name="Lipzen A.M."/>
            <person name="Meier-Kolthoff J.P."/>
            <person name="Ohm R.A."/>
            <person name="Otillar R.P."/>
            <person name="Pangilinan J.L."/>
            <person name="Peng Y."/>
            <person name="Rokas A."/>
            <person name="Rosa C.A."/>
            <person name="Scheuner C."/>
            <person name="Sibirny A.A."/>
            <person name="Slot J.C."/>
            <person name="Stielow J.B."/>
            <person name="Sun H."/>
            <person name="Kurtzman C.P."/>
            <person name="Blackwell M."/>
            <person name="Grigoriev I.V."/>
            <person name="Jeffries T.W."/>
        </authorList>
    </citation>
    <scope>NUCLEOTIDE SEQUENCE [LARGE SCALE GENOMIC DNA]</scope>
    <source>
        <strain evidence="7">NRRL Y-1626</strain>
    </source>
</reference>
<keyword evidence="7" id="KW-1185">Reference proteome</keyword>
<evidence type="ECO:0000256" key="2">
    <source>
        <dbReference type="ARBA" id="ARBA00012614"/>
    </source>
</evidence>
<dbReference type="OrthoDB" id="20273at2759"/>
<evidence type="ECO:0000313" key="7">
    <source>
        <dbReference type="Proteomes" id="UP000092321"/>
    </source>
</evidence>
<dbReference type="EC" id="2.4.1.141" evidence="2"/>
<organism evidence="6 7">
    <name type="scientific">Hanseniaspora valbyensis NRRL Y-1626</name>
    <dbReference type="NCBI Taxonomy" id="766949"/>
    <lineage>
        <taxon>Eukaryota</taxon>
        <taxon>Fungi</taxon>
        <taxon>Dikarya</taxon>
        <taxon>Ascomycota</taxon>
        <taxon>Saccharomycotina</taxon>
        <taxon>Saccharomycetes</taxon>
        <taxon>Saccharomycodales</taxon>
        <taxon>Saccharomycodaceae</taxon>
        <taxon>Hanseniaspora</taxon>
    </lineage>
</organism>
<protein>
    <recommendedName>
        <fullName evidence="3">UDP-N-acetylglucosamine transferase subunit ALG13</fullName>
        <ecNumber evidence="2">2.4.1.141</ecNumber>
    </recommendedName>
</protein>
<evidence type="ECO:0000256" key="5">
    <source>
        <dbReference type="ARBA" id="ARBA00022679"/>
    </source>
</evidence>
<accession>A0A1B7TIP4</accession>
<dbReference type="PANTHER" id="PTHR12867">
    <property type="entry name" value="GLYCOSYL TRANSFERASE-RELATED"/>
    <property type="match status" value="1"/>
</dbReference>
<dbReference type="GO" id="GO:0004577">
    <property type="term" value="F:N-acetylglucosaminyldiphosphodolichol N-acetylglucosaminyltransferase activity"/>
    <property type="evidence" value="ECO:0007669"/>
    <property type="project" value="UniProtKB-EC"/>
</dbReference>
<evidence type="ECO:0000313" key="6">
    <source>
        <dbReference type="EMBL" id="OBA28609.1"/>
    </source>
</evidence>
<evidence type="ECO:0000256" key="1">
    <source>
        <dbReference type="ARBA" id="ARBA00006962"/>
    </source>
</evidence>
<dbReference type="Proteomes" id="UP000092321">
    <property type="component" value="Unassembled WGS sequence"/>
</dbReference>
<proteinExistence type="inferred from homology"/>
<gene>
    <name evidence="6" type="ORF">HANVADRAFT_47276</name>
</gene>
<dbReference type="Gene3D" id="3.40.50.2000">
    <property type="entry name" value="Glycogen Phosphorylase B"/>
    <property type="match status" value="1"/>
</dbReference>
<comment type="caution">
    <text evidence="6">The sequence shown here is derived from an EMBL/GenBank/DDBJ whole genome shotgun (WGS) entry which is preliminary data.</text>
</comment>
<dbReference type="InterPro" id="IPR039042">
    <property type="entry name" value="Alg13-like"/>
</dbReference>
<keyword evidence="5" id="KW-0808">Transferase</keyword>
<evidence type="ECO:0000256" key="3">
    <source>
        <dbReference type="ARBA" id="ARBA00017468"/>
    </source>
</evidence>
<dbReference type="AlphaFoldDB" id="A0A1B7TIP4"/>
<dbReference type="GO" id="GO:0006488">
    <property type="term" value="P:dolichol-linked oligosaccharide biosynthetic process"/>
    <property type="evidence" value="ECO:0007669"/>
    <property type="project" value="InterPro"/>
</dbReference>
<keyword evidence="4" id="KW-0328">Glycosyltransferase</keyword>
<name>A0A1B7TIP4_9ASCO</name>
<sequence>MVNLYITVGATIPFDGMINTIFENLNENILKHLLSLSPNEINIFAQCGSTFNFLYEKDIINQVDKNLVVKTINPYNKLLNTEELKSVTFKKQNININITFFNLSSNLNNFLREFKPNIVISHAGTGSLLDALANNNNNNNKKDSNENLGVKKIVAVVNDSLMNNHQLEIGEKLESYGLLTCCKNLKELEQNMKRGNFIKDNSKNIDDTRTFSNEKLLQRGFNEAFNNEVLMF</sequence>
<dbReference type="EMBL" id="LXPE01000003">
    <property type="protein sequence ID" value="OBA28609.1"/>
    <property type="molecule type" value="Genomic_DNA"/>
</dbReference>